<name>A0AAD6ST32_9AGAR</name>
<organism evidence="2 3">
    <name type="scientific">Mycena alexandri</name>
    <dbReference type="NCBI Taxonomy" id="1745969"/>
    <lineage>
        <taxon>Eukaryota</taxon>
        <taxon>Fungi</taxon>
        <taxon>Dikarya</taxon>
        <taxon>Basidiomycota</taxon>
        <taxon>Agaricomycotina</taxon>
        <taxon>Agaricomycetes</taxon>
        <taxon>Agaricomycetidae</taxon>
        <taxon>Agaricales</taxon>
        <taxon>Marasmiineae</taxon>
        <taxon>Mycenaceae</taxon>
        <taxon>Mycena</taxon>
    </lineage>
</organism>
<dbReference type="EMBL" id="JARJCM010000072">
    <property type="protein sequence ID" value="KAJ7032591.1"/>
    <property type="molecule type" value="Genomic_DNA"/>
</dbReference>
<comment type="caution">
    <text evidence="2">The sequence shown here is derived from an EMBL/GenBank/DDBJ whole genome shotgun (WGS) entry which is preliminary data.</text>
</comment>
<protein>
    <submittedName>
        <fullName evidence="2">Uncharacterized protein</fullName>
    </submittedName>
</protein>
<sequence length="184" mass="20632">MPSFIELPSLLMPGGRLETYPCGIRLLSRLKLLFPRQPSNVPGLHPPAIPWQPLALQRPGLPPNLLASPRTSRFPCRFPIQHRLGGRNIGFVIWMNMNYIRLSRRAPPKTGFNTRDIFQYQADMLAKRCFRNAPSSSSRLVGFAKIAIAILSGAILMLYSTTGGASRRARRYDRSSPPSQEYGV</sequence>
<reference evidence="2" key="1">
    <citation type="submission" date="2023-03" db="EMBL/GenBank/DDBJ databases">
        <title>Massive genome expansion in bonnet fungi (Mycena s.s.) driven by repeated elements and novel gene families across ecological guilds.</title>
        <authorList>
            <consortium name="Lawrence Berkeley National Laboratory"/>
            <person name="Harder C.B."/>
            <person name="Miyauchi S."/>
            <person name="Viragh M."/>
            <person name="Kuo A."/>
            <person name="Thoen E."/>
            <person name="Andreopoulos B."/>
            <person name="Lu D."/>
            <person name="Skrede I."/>
            <person name="Drula E."/>
            <person name="Henrissat B."/>
            <person name="Morin E."/>
            <person name="Kohler A."/>
            <person name="Barry K."/>
            <person name="LaButti K."/>
            <person name="Morin E."/>
            <person name="Salamov A."/>
            <person name="Lipzen A."/>
            <person name="Mereny Z."/>
            <person name="Hegedus B."/>
            <person name="Baldrian P."/>
            <person name="Stursova M."/>
            <person name="Weitz H."/>
            <person name="Taylor A."/>
            <person name="Grigoriev I.V."/>
            <person name="Nagy L.G."/>
            <person name="Martin F."/>
            <person name="Kauserud H."/>
        </authorList>
    </citation>
    <scope>NUCLEOTIDE SEQUENCE</scope>
    <source>
        <strain evidence="2">CBHHK200</strain>
    </source>
</reference>
<dbReference type="Proteomes" id="UP001218188">
    <property type="component" value="Unassembled WGS sequence"/>
</dbReference>
<evidence type="ECO:0000313" key="2">
    <source>
        <dbReference type="EMBL" id="KAJ7032591.1"/>
    </source>
</evidence>
<dbReference type="AlphaFoldDB" id="A0AAD6ST32"/>
<keyword evidence="1" id="KW-0812">Transmembrane</keyword>
<keyword evidence="1" id="KW-1133">Transmembrane helix</keyword>
<gene>
    <name evidence="2" type="ORF">C8F04DRAFT_655247</name>
</gene>
<feature type="transmembrane region" description="Helical" evidence="1">
    <location>
        <begin position="140"/>
        <end position="161"/>
    </location>
</feature>
<keyword evidence="3" id="KW-1185">Reference proteome</keyword>
<keyword evidence="1" id="KW-0472">Membrane</keyword>
<evidence type="ECO:0000313" key="3">
    <source>
        <dbReference type="Proteomes" id="UP001218188"/>
    </source>
</evidence>
<evidence type="ECO:0000256" key="1">
    <source>
        <dbReference type="SAM" id="Phobius"/>
    </source>
</evidence>
<accession>A0AAD6ST32</accession>
<proteinExistence type="predicted"/>